<proteinExistence type="inferred from homology"/>
<feature type="transmembrane region" description="Helical" evidence="10">
    <location>
        <begin position="6"/>
        <end position="28"/>
    </location>
</feature>
<keyword evidence="3" id="KW-1003">Cell membrane</keyword>
<evidence type="ECO:0000313" key="14">
    <source>
        <dbReference type="Proteomes" id="UP001500631"/>
    </source>
</evidence>
<dbReference type="PANTHER" id="PTHR30487">
    <property type="entry name" value="TYPE 4 PREPILIN-LIKE PROTEINS LEADER PEPTIDE-PROCESSING ENZYME"/>
    <property type="match status" value="1"/>
</dbReference>
<keyword evidence="14" id="KW-1185">Reference proteome</keyword>
<evidence type="ECO:0000256" key="6">
    <source>
        <dbReference type="ARBA" id="ARBA00022989"/>
    </source>
</evidence>
<evidence type="ECO:0000256" key="3">
    <source>
        <dbReference type="ARBA" id="ARBA00022475"/>
    </source>
</evidence>
<evidence type="ECO:0000313" key="13">
    <source>
        <dbReference type="EMBL" id="GAA5094303.1"/>
    </source>
</evidence>
<reference evidence="14" key="1">
    <citation type="journal article" date="2019" name="Int. J. Syst. Evol. Microbiol.">
        <title>The Global Catalogue of Microorganisms (GCM) 10K type strain sequencing project: providing services to taxonomists for standard genome sequencing and annotation.</title>
        <authorList>
            <consortium name="The Broad Institute Genomics Platform"/>
            <consortium name="The Broad Institute Genome Sequencing Center for Infectious Disease"/>
            <person name="Wu L."/>
            <person name="Ma J."/>
        </authorList>
    </citation>
    <scope>NUCLEOTIDE SEQUENCE [LARGE SCALE GENOMIC DNA]</scope>
    <source>
        <strain evidence="14">JCM 18424</strain>
    </source>
</reference>
<organism evidence="13 14">
    <name type="scientific">Wohlfahrtiimonas larvae</name>
    <dbReference type="NCBI Taxonomy" id="1157986"/>
    <lineage>
        <taxon>Bacteria</taxon>
        <taxon>Pseudomonadati</taxon>
        <taxon>Pseudomonadota</taxon>
        <taxon>Gammaproteobacteria</taxon>
        <taxon>Cardiobacteriales</taxon>
        <taxon>Ignatzschineriaceae</taxon>
        <taxon>Wohlfahrtiimonas</taxon>
    </lineage>
</organism>
<comment type="function">
    <text evidence="9">Plays an essential role in type IV pili and type II pseudopili formation by proteolytically removing the leader sequence from substrate proteins and subsequently monomethylating the alpha-amino group of the newly exposed N-terminal phenylalanine.</text>
</comment>
<name>A0ABP9MBQ2_9GAMM</name>
<dbReference type="PRINTS" id="PR00864">
    <property type="entry name" value="PREPILNPTASE"/>
</dbReference>
<dbReference type="InterPro" id="IPR014032">
    <property type="entry name" value="Peptidase_A24A_bac"/>
</dbReference>
<accession>A0ABP9MBQ2</accession>
<keyword evidence="9" id="KW-0808">Transferase</keyword>
<feature type="transmembrane region" description="Helical" evidence="10">
    <location>
        <begin position="293"/>
        <end position="315"/>
    </location>
</feature>
<evidence type="ECO:0000259" key="12">
    <source>
        <dbReference type="Pfam" id="PF06750"/>
    </source>
</evidence>
<dbReference type="InterPro" id="IPR050882">
    <property type="entry name" value="Prepilin_peptidase/N-MTase"/>
</dbReference>
<dbReference type="Proteomes" id="UP001500631">
    <property type="component" value="Unassembled WGS sequence"/>
</dbReference>
<feature type="transmembrane region" description="Helical" evidence="10">
    <location>
        <begin position="243"/>
        <end position="273"/>
    </location>
</feature>
<sequence length="316" mass="35393">MSIEPTVPIYILVFILGAAIGSFLNVVAYRLPKILFDKNYQLISDFLIEESGKRQRFLSGIKLLDKLLNRHDAAVLLEKQKILPVQGLWYLSKPQSSCPNCNHRIKFYENIPILGWLFLRGKCSGCHQKISMRYPLVEFLTGVLTVLVMGRLGFNVEGLFFAFFVWIIISLTLIDLEFRILPDELTNPMIWLGLILSYFGLISVPFKAAFLGAIIGYLSLWSINQIALLILKRDGIGAGDFKFLAMIGAWQGAGNLFNVILISSIAGAVVGIVVQNIRRQKGEQDDAIPYGPFLALGSMVVLLLNLNAESFFYLAR</sequence>
<keyword evidence="9" id="KW-0645">Protease</keyword>
<comment type="catalytic activity">
    <reaction evidence="9">
        <text>Typically cleaves a -Gly-|-Phe- bond to release an N-terminal, basic peptide of 5-8 residues from type IV prepilin, and then N-methylates the new N-terminal amino group, the methyl donor being S-adenosyl-L-methionine.</text>
        <dbReference type="EC" id="3.4.23.43"/>
    </reaction>
</comment>
<dbReference type="PANTHER" id="PTHR30487:SF0">
    <property type="entry name" value="PREPILIN LEADER PEPTIDASE_N-METHYLTRANSFERASE-RELATED"/>
    <property type="match status" value="1"/>
</dbReference>
<feature type="transmembrane region" description="Helical" evidence="10">
    <location>
        <begin position="160"/>
        <end position="178"/>
    </location>
</feature>
<keyword evidence="7 10" id="KW-0472">Membrane</keyword>
<keyword evidence="6 10" id="KW-1133">Transmembrane helix</keyword>
<gene>
    <name evidence="13" type="ORF">GCM10023338_02390</name>
</gene>
<dbReference type="EMBL" id="BAABKE010000001">
    <property type="protein sequence ID" value="GAA5094303.1"/>
    <property type="molecule type" value="Genomic_DNA"/>
</dbReference>
<keyword evidence="9" id="KW-0511">Multifunctional enzyme</keyword>
<dbReference type="EC" id="2.1.1.-" evidence="9"/>
<feature type="transmembrane region" description="Helical" evidence="10">
    <location>
        <begin position="210"/>
        <end position="231"/>
    </location>
</feature>
<protein>
    <recommendedName>
        <fullName evidence="9">Prepilin leader peptidase/N-methyltransferase</fullName>
        <ecNumber evidence="9">2.1.1.-</ecNumber>
        <ecNumber evidence="9">3.4.23.43</ecNumber>
    </recommendedName>
</protein>
<dbReference type="Pfam" id="PF01478">
    <property type="entry name" value="Peptidase_A24"/>
    <property type="match status" value="1"/>
</dbReference>
<dbReference type="EC" id="3.4.23.43" evidence="9"/>
<evidence type="ECO:0000256" key="2">
    <source>
        <dbReference type="ARBA" id="ARBA00005801"/>
    </source>
</evidence>
<evidence type="ECO:0000256" key="8">
    <source>
        <dbReference type="RuleBase" id="RU003793"/>
    </source>
</evidence>
<comment type="subcellular location">
    <subcellularLocation>
        <location evidence="1">Cell inner membrane</location>
        <topology evidence="1">Multi-pass membrane protein</topology>
    </subcellularLocation>
    <subcellularLocation>
        <location evidence="9">Cell membrane</location>
        <topology evidence="9">Multi-pass membrane protein</topology>
    </subcellularLocation>
</comment>
<keyword evidence="9" id="KW-0489">Methyltransferase</keyword>
<dbReference type="Gene3D" id="1.20.120.1220">
    <property type="match status" value="1"/>
</dbReference>
<keyword evidence="4" id="KW-0997">Cell inner membrane</keyword>
<comment type="similarity">
    <text evidence="2 8">Belongs to the peptidase A24 family.</text>
</comment>
<evidence type="ECO:0000256" key="10">
    <source>
        <dbReference type="SAM" id="Phobius"/>
    </source>
</evidence>
<dbReference type="Pfam" id="PF06750">
    <property type="entry name" value="A24_N_bact"/>
    <property type="match status" value="1"/>
</dbReference>
<keyword evidence="5 9" id="KW-0812">Transmembrane</keyword>
<feature type="transmembrane region" description="Helical" evidence="10">
    <location>
        <begin position="185"/>
        <end position="204"/>
    </location>
</feature>
<keyword evidence="9" id="KW-0378">Hydrolase</keyword>
<dbReference type="RefSeq" id="WP_245831350.1">
    <property type="nucleotide sequence ID" value="NZ_BAABKE010000001.1"/>
</dbReference>
<evidence type="ECO:0000256" key="7">
    <source>
        <dbReference type="ARBA" id="ARBA00023136"/>
    </source>
</evidence>
<comment type="caution">
    <text evidence="13">The sequence shown here is derived from an EMBL/GenBank/DDBJ whole genome shotgun (WGS) entry which is preliminary data.</text>
</comment>
<evidence type="ECO:0000256" key="5">
    <source>
        <dbReference type="ARBA" id="ARBA00022692"/>
    </source>
</evidence>
<evidence type="ECO:0000259" key="11">
    <source>
        <dbReference type="Pfam" id="PF01478"/>
    </source>
</evidence>
<dbReference type="InterPro" id="IPR010627">
    <property type="entry name" value="Prepilin_pept_A24_N"/>
</dbReference>
<evidence type="ECO:0000256" key="9">
    <source>
        <dbReference type="RuleBase" id="RU003794"/>
    </source>
</evidence>
<evidence type="ECO:0000256" key="4">
    <source>
        <dbReference type="ARBA" id="ARBA00022519"/>
    </source>
</evidence>
<feature type="domain" description="Prepilin peptidase A24 N-terminal" evidence="12">
    <location>
        <begin position="15"/>
        <end position="149"/>
    </location>
</feature>
<feature type="domain" description="Prepilin type IV endopeptidase peptidase" evidence="11">
    <location>
        <begin position="163"/>
        <end position="272"/>
    </location>
</feature>
<dbReference type="InterPro" id="IPR000045">
    <property type="entry name" value="Prepilin_IV_endopep_pep"/>
</dbReference>
<evidence type="ECO:0000256" key="1">
    <source>
        <dbReference type="ARBA" id="ARBA00004429"/>
    </source>
</evidence>